<dbReference type="AlphaFoldDB" id="A0A699LAA8"/>
<sequence>MAIMENPVQDSMTKVKGQLKDMIKQVNMINLQLQSLNGETKNTDGAYLLIHGTYSKREATKKNNFSGAQKVFDEMSMNKFLKRECTVDEYYAYFTSSISNKDWNEWYHSGLFVFGLQSKIGKRVEIFNPKSLLDAYHLAKWKESLNGIMRKNSNTSLSSSSKIDYSKEVKEDNIELEFRGDGKGNEGQSGGEEINKFGVKVLEVPYEVNVEGIGMKSKVSVELDGKNMEMDGKWETFSNDIQIDSKDWVACDSNCEESEIFIASNELESHSLVELSKEGNKDDKSALIHVNEDEDCGLVGKFSSDLGVKFDCVGLIFVEASAVVEKPKASVTNIKKDTTYDILVNHEDEVIENKEVIGLVDLSCGESCMKINSGKSGNSHFEAMYVKHIVVNSSNTDRNINFNKEKISRKEYEDTDVLVSDIMLGKNRRCSWGLDHIDGPDENLDYDCGLVHVGIRLAENEFIIPKTFRSLGCIKNDTSGSHVHKVLVNVHHDDDSLNQQKKQKEVSEQVTECFIHVNSRIRNILLVSLGYVMFKFACGNGVRGKRQVTLNSDY</sequence>
<reference evidence="1" key="1">
    <citation type="journal article" date="2019" name="Sci. Rep.">
        <title>Draft genome of Tanacetum cinerariifolium, the natural source of mosquito coil.</title>
        <authorList>
            <person name="Yamashiro T."/>
            <person name="Shiraishi A."/>
            <person name="Satake H."/>
            <person name="Nakayama K."/>
        </authorList>
    </citation>
    <scope>NUCLEOTIDE SEQUENCE</scope>
</reference>
<protein>
    <submittedName>
        <fullName evidence="1">Uncharacterized protein</fullName>
    </submittedName>
</protein>
<feature type="non-terminal residue" evidence="1">
    <location>
        <position position="554"/>
    </location>
</feature>
<comment type="caution">
    <text evidence="1">The sequence shown here is derived from an EMBL/GenBank/DDBJ whole genome shotgun (WGS) entry which is preliminary data.</text>
</comment>
<gene>
    <name evidence="1" type="ORF">Tci_700440</name>
</gene>
<evidence type="ECO:0000313" key="1">
    <source>
        <dbReference type="EMBL" id="GFB28469.1"/>
    </source>
</evidence>
<name>A0A699LAA8_TANCI</name>
<accession>A0A699LAA8</accession>
<dbReference type="EMBL" id="BKCJ010593064">
    <property type="protein sequence ID" value="GFB28469.1"/>
    <property type="molecule type" value="Genomic_DNA"/>
</dbReference>
<proteinExistence type="predicted"/>
<organism evidence="1">
    <name type="scientific">Tanacetum cinerariifolium</name>
    <name type="common">Dalmatian daisy</name>
    <name type="synonym">Chrysanthemum cinerariifolium</name>
    <dbReference type="NCBI Taxonomy" id="118510"/>
    <lineage>
        <taxon>Eukaryota</taxon>
        <taxon>Viridiplantae</taxon>
        <taxon>Streptophyta</taxon>
        <taxon>Embryophyta</taxon>
        <taxon>Tracheophyta</taxon>
        <taxon>Spermatophyta</taxon>
        <taxon>Magnoliopsida</taxon>
        <taxon>eudicotyledons</taxon>
        <taxon>Gunneridae</taxon>
        <taxon>Pentapetalae</taxon>
        <taxon>asterids</taxon>
        <taxon>campanulids</taxon>
        <taxon>Asterales</taxon>
        <taxon>Asteraceae</taxon>
        <taxon>Asteroideae</taxon>
        <taxon>Anthemideae</taxon>
        <taxon>Anthemidinae</taxon>
        <taxon>Tanacetum</taxon>
    </lineage>
</organism>